<dbReference type="Proteomes" id="UP000535305">
    <property type="component" value="Unassembled WGS sequence"/>
</dbReference>
<dbReference type="Pfam" id="PF01051">
    <property type="entry name" value="Rep3_N"/>
    <property type="match status" value="1"/>
</dbReference>
<dbReference type="GO" id="GO:0003887">
    <property type="term" value="F:DNA-directed DNA polymerase activity"/>
    <property type="evidence" value="ECO:0007669"/>
    <property type="project" value="InterPro"/>
</dbReference>
<comment type="similarity">
    <text evidence="1">Belongs to the initiator RepB protein family.</text>
</comment>
<dbReference type="GO" id="GO:0006270">
    <property type="term" value="P:DNA replication initiation"/>
    <property type="evidence" value="ECO:0007669"/>
    <property type="project" value="InterPro"/>
</dbReference>
<dbReference type="SUPFAM" id="SSF46785">
    <property type="entry name" value="Winged helix' DNA-binding domain"/>
    <property type="match status" value="1"/>
</dbReference>
<dbReference type="Pfam" id="PF21205">
    <property type="entry name" value="Rep3_C"/>
    <property type="match status" value="1"/>
</dbReference>
<sequence>MSEIVKYHNDFNKIKLPAFTEIEQDLLMLILFKVKNKGIGNVIELYPSDLKINEKLNNSRQYFTDVMDSLKLKFFKANFREIIETETEIIDRTINFFQEMQIHYVKRNPDDGYDTSKLFNRITLMVSPRFAYLVNELNSNFTTFELNEFIALSGKYTKTLYRLLKQYRTTGKAYFEWEEFRRVMDIAENKTLGDIDKFILKPALKELSKERNIFDQIRVPFKNLAYEKEKQKGTRGRGGKVIGITFTFKPENVEMQKLAKESEKIETKEDKYLRIAHNMVKNKARFVYENMLYEANSFDCKELKFIAVRLIRDEFENLIYDIGQTFNAKNKEAFFKMIDTFKNNIV</sequence>
<proteinExistence type="inferred from homology"/>
<reference evidence="3 4" key="1">
    <citation type="submission" date="2018-06" db="EMBL/GenBank/DDBJ databases">
        <authorList>
            <consortium name="PulseNet: The National Subtyping Network for Foodborne Disease Surveillance"/>
            <person name="Tarr C.L."/>
            <person name="Trees E."/>
            <person name="Katz L.S."/>
            <person name="Carleton-Romer H.A."/>
            <person name="Stroika S."/>
            <person name="Kucerova Z."/>
            <person name="Roache K.F."/>
            <person name="Sabol A.L."/>
            <person name="Besser J."/>
            <person name="Gerner-Smidt P."/>
        </authorList>
    </citation>
    <scope>NUCLEOTIDE SEQUENCE [LARGE SCALE GENOMIC DNA]</scope>
    <source>
        <strain evidence="3 4">PNUSAC003104</strain>
    </source>
</reference>
<accession>A0A7U8B527</accession>
<evidence type="ECO:0000259" key="2">
    <source>
        <dbReference type="Pfam" id="PF01051"/>
    </source>
</evidence>
<dbReference type="Gene3D" id="1.10.10.10">
    <property type="entry name" value="Winged helix-like DNA-binding domain superfamily/Winged helix DNA-binding domain"/>
    <property type="match status" value="1"/>
</dbReference>
<dbReference type="EMBL" id="AABVLA010000061">
    <property type="protein sequence ID" value="EAJ1622824.1"/>
    <property type="molecule type" value="Genomic_DNA"/>
</dbReference>
<keyword evidence="4" id="KW-1185">Reference proteome</keyword>
<dbReference type="AlphaFoldDB" id="A0A7U8B527"/>
<protein>
    <submittedName>
        <fullName evidence="3">Replication initiation protein</fullName>
    </submittedName>
</protein>
<gene>
    <name evidence="3" type="ORF">CT510_09300</name>
</gene>
<evidence type="ECO:0000313" key="3">
    <source>
        <dbReference type="EMBL" id="EAJ1622824.1"/>
    </source>
</evidence>
<dbReference type="InterPro" id="IPR000525">
    <property type="entry name" value="Initiator_Rep_WH1"/>
</dbReference>
<evidence type="ECO:0000256" key="1">
    <source>
        <dbReference type="ARBA" id="ARBA00038283"/>
    </source>
</evidence>
<feature type="domain" description="Initiator Rep protein WH1" evidence="2">
    <location>
        <begin position="4"/>
        <end position="165"/>
    </location>
</feature>
<dbReference type="InterPro" id="IPR036390">
    <property type="entry name" value="WH_DNA-bd_sf"/>
</dbReference>
<organism evidence="3 4">
    <name type="scientific">Campylobacter upsaliensis</name>
    <dbReference type="NCBI Taxonomy" id="28080"/>
    <lineage>
        <taxon>Bacteria</taxon>
        <taxon>Pseudomonadati</taxon>
        <taxon>Campylobacterota</taxon>
        <taxon>Epsilonproteobacteria</taxon>
        <taxon>Campylobacterales</taxon>
        <taxon>Campylobacteraceae</taxon>
        <taxon>Campylobacter</taxon>
    </lineage>
</organism>
<name>A0A7U8B527_CAMUP</name>
<comment type="caution">
    <text evidence="3">The sequence shown here is derived from an EMBL/GenBank/DDBJ whole genome shotgun (WGS) entry which is preliminary data.</text>
</comment>
<evidence type="ECO:0000313" key="4">
    <source>
        <dbReference type="Proteomes" id="UP000535305"/>
    </source>
</evidence>
<dbReference type="InterPro" id="IPR036388">
    <property type="entry name" value="WH-like_DNA-bd_sf"/>
</dbReference>